<dbReference type="AlphaFoldDB" id="A0A420W012"/>
<dbReference type="EMBL" id="RBWS01000006">
    <property type="protein sequence ID" value="RKO71971.1"/>
    <property type="molecule type" value="Genomic_DNA"/>
</dbReference>
<dbReference type="CDD" id="cd06127">
    <property type="entry name" value="DEDDh"/>
    <property type="match status" value="1"/>
</dbReference>
<evidence type="ECO:0000313" key="3">
    <source>
        <dbReference type="EMBL" id="RKO71971.1"/>
    </source>
</evidence>
<evidence type="ECO:0000259" key="2">
    <source>
        <dbReference type="SMART" id="SM00479"/>
    </source>
</evidence>
<evidence type="ECO:0000313" key="4">
    <source>
        <dbReference type="Proteomes" id="UP000282423"/>
    </source>
</evidence>
<dbReference type="Pfam" id="PF00929">
    <property type="entry name" value="RNase_T"/>
    <property type="match status" value="1"/>
</dbReference>
<dbReference type="PANTHER" id="PTHR30231">
    <property type="entry name" value="DNA POLYMERASE III SUBUNIT EPSILON"/>
    <property type="match status" value="1"/>
</dbReference>
<dbReference type="Pfam" id="PF20600">
    <property type="entry name" value="ExoX-like_C"/>
    <property type="match status" value="1"/>
</dbReference>
<dbReference type="Gene3D" id="3.30.420.10">
    <property type="entry name" value="Ribonuclease H-like superfamily/Ribonuclease H"/>
    <property type="match status" value="1"/>
</dbReference>
<dbReference type="GO" id="GO:0045004">
    <property type="term" value="P:DNA replication proofreading"/>
    <property type="evidence" value="ECO:0007669"/>
    <property type="project" value="TreeGrafter"/>
</dbReference>
<dbReference type="InterPro" id="IPR012337">
    <property type="entry name" value="RNaseH-like_sf"/>
</dbReference>
<dbReference type="Proteomes" id="UP000282423">
    <property type="component" value="Unassembled WGS sequence"/>
</dbReference>
<reference evidence="3 4" key="1">
    <citation type="submission" date="2018-10" db="EMBL/GenBank/DDBJ databases">
        <title>Sphingobacterium sp. M05W1-28.</title>
        <authorList>
            <person name="Cai H."/>
        </authorList>
    </citation>
    <scope>NUCLEOTIDE SEQUENCE [LARGE SCALE GENOMIC DNA]</scope>
    <source>
        <strain evidence="3 4">M05W1-28</strain>
    </source>
</reference>
<dbReference type="PANTHER" id="PTHR30231:SF41">
    <property type="entry name" value="DNA POLYMERASE III SUBUNIT EPSILON"/>
    <property type="match status" value="1"/>
</dbReference>
<dbReference type="GO" id="GO:0008408">
    <property type="term" value="F:3'-5' exonuclease activity"/>
    <property type="evidence" value="ECO:0007669"/>
    <property type="project" value="TreeGrafter"/>
</dbReference>
<comment type="caution">
    <text evidence="3">The sequence shown here is derived from an EMBL/GenBank/DDBJ whole genome shotgun (WGS) entry which is preliminary data.</text>
</comment>
<dbReference type="InterPro" id="IPR013520">
    <property type="entry name" value="Ribonucl_H"/>
</dbReference>
<organism evidence="3 4">
    <name type="scientific">Sphingobacterium puteale</name>
    <dbReference type="NCBI Taxonomy" id="2420510"/>
    <lineage>
        <taxon>Bacteria</taxon>
        <taxon>Pseudomonadati</taxon>
        <taxon>Bacteroidota</taxon>
        <taxon>Sphingobacteriia</taxon>
        <taxon>Sphingobacteriales</taxon>
        <taxon>Sphingobacteriaceae</taxon>
        <taxon>Sphingobacterium</taxon>
    </lineage>
</organism>
<dbReference type="SUPFAM" id="SSF53098">
    <property type="entry name" value="Ribonuclease H-like"/>
    <property type="match status" value="1"/>
</dbReference>
<dbReference type="RefSeq" id="WP_121122882.1">
    <property type="nucleotide sequence ID" value="NZ_CP158959.1"/>
</dbReference>
<evidence type="ECO:0000256" key="1">
    <source>
        <dbReference type="SAM" id="MobiDB-lite"/>
    </source>
</evidence>
<dbReference type="InterPro" id="IPR036397">
    <property type="entry name" value="RNaseH_sf"/>
</dbReference>
<dbReference type="InterPro" id="IPR046768">
    <property type="entry name" value="ExoX-like_C"/>
</dbReference>
<dbReference type="GO" id="GO:0005829">
    <property type="term" value="C:cytosol"/>
    <property type="evidence" value="ECO:0007669"/>
    <property type="project" value="TreeGrafter"/>
</dbReference>
<feature type="compositionally biased region" description="Basic and acidic residues" evidence="1">
    <location>
        <begin position="281"/>
        <end position="299"/>
    </location>
</feature>
<feature type="domain" description="Exonuclease" evidence="2">
    <location>
        <begin position="8"/>
        <end position="174"/>
    </location>
</feature>
<keyword evidence="4" id="KW-1185">Reference proteome</keyword>
<feature type="region of interest" description="Disordered" evidence="1">
    <location>
        <begin position="269"/>
        <end position="317"/>
    </location>
</feature>
<gene>
    <name evidence="3" type="ORF">D7322_07625</name>
</gene>
<proteinExistence type="predicted"/>
<protein>
    <submittedName>
        <fullName evidence="3">DNA polymerase III subunit epsilon</fullName>
    </submittedName>
</protein>
<accession>A0A420W012</accession>
<name>A0A420W012_9SPHI</name>
<dbReference type="OrthoDB" id="9791657at2"/>
<dbReference type="GO" id="GO:0003676">
    <property type="term" value="F:nucleic acid binding"/>
    <property type="evidence" value="ECO:0007669"/>
    <property type="project" value="InterPro"/>
</dbReference>
<sequence length="317" mass="36152">MELKLKRPLVFFDLETTGVNVATDRIVEVSFLKVMPSGEETVYTKKINPERPIPAESTFFHGIRDEDIKDAPTFKAIAVELAAFIGESDLAGYNSNKFDVPMLMEEFLRAGVDFSLEGRAFVDVQNIFHQMEQRTLKAAYKFYCDENLENAHTAEADVRATYEVLKAQLTKYEGAAFEDRHGVVSYPVVNDVAALHEFTNLSKPVDFAGRIVYNEDGLETINFGKHKGKAIVDVFEQEPSYYAWMQNGDFPLYTKKVLENIWIRYKKEKSEQKAKAASTHSVEDKKTAKKEFNQQKEEAPQSISLDMLKGLQDKFKK</sequence>
<dbReference type="SMART" id="SM00479">
    <property type="entry name" value="EXOIII"/>
    <property type="match status" value="1"/>
</dbReference>